<dbReference type="AlphaFoldDB" id="A0A210Q508"/>
<dbReference type="OrthoDB" id="6538124at2759"/>
<proteinExistence type="predicted"/>
<dbReference type="Pfam" id="PF00169">
    <property type="entry name" value="PH"/>
    <property type="match status" value="1"/>
</dbReference>
<reference evidence="2 3" key="1">
    <citation type="journal article" date="2017" name="Nat. Ecol. Evol.">
        <title>Scallop genome provides insights into evolution of bilaterian karyotype and development.</title>
        <authorList>
            <person name="Wang S."/>
            <person name="Zhang J."/>
            <person name="Jiao W."/>
            <person name="Li J."/>
            <person name="Xun X."/>
            <person name="Sun Y."/>
            <person name="Guo X."/>
            <person name="Huan P."/>
            <person name="Dong B."/>
            <person name="Zhang L."/>
            <person name="Hu X."/>
            <person name="Sun X."/>
            <person name="Wang J."/>
            <person name="Zhao C."/>
            <person name="Wang Y."/>
            <person name="Wang D."/>
            <person name="Huang X."/>
            <person name="Wang R."/>
            <person name="Lv J."/>
            <person name="Li Y."/>
            <person name="Zhang Z."/>
            <person name="Liu B."/>
            <person name="Lu W."/>
            <person name="Hui Y."/>
            <person name="Liang J."/>
            <person name="Zhou Z."/>
            <person name="Hou R."/>
            <person name="Li X."/>
            <person name="Liu Y."/>
            <person name="Li H."/>
            <person name="Ning X."/>
            <person name="Lin Y."/>
            <person name="Zhao L."/>
            <person name="Xing Q."/>
            <person name="Dou J."/>
            <person name="Li Y."/>
            <person name="Mao J."/>
            <person name="Guo H."/>
            <person name="Dou H."/>
            <person name="Li T."/>
            <person name="Mu C."/>
            <person name="Jiang W."/>
            <person name="Fu Q."/>
            <person name="Fu X."/>
            <person name="Miao Y."/>
            <person name="Liu J."/>
            <person name="Yu Q."/>
            <person name="Li R."/>
            <person name="Liao H."/>
            <person name="Li X."/>
            <person name="Kong Y."/>
            <person name="Jiang Z."/>
            <person name="Chourrout D."/>
            <person name="Li R."/>
            <person name="Bao Z."/>
        </authorList>
    </citation>
    <scope>NUCLEOTIDE SEQUENCE [LARGE SCALE GENOMIC DNA]</scope>
    <source>
        <strain evidence="2 3">PY_sf001</strain>
    </source>
</reference>
<evidence type="ECO:0000259" key="1">
    <source>
        <dbReference type="SMART" id="SM00233"/>
    </source>
</evidence>
<dbReference type="Gene3D" id="2.30.29.30">
    <property type="entry name" value="Pleckstrin-homology domain (PH domain)/Phosphotyrosine-binding domain (PTB)"/>
    <property type="match status" value="1"/>
</dbReference>
<sequence length="162" mass="18810">MKMLLSVPRTGQTTCGCGSLVNVNVNKKEGLEVKSGQLYMLQEQNNKMRKLPVFVRVYRNRFEHYAVIYRNQTFTNNSIYISLKNCAVRRCDTKDNGIVVIPDNMEGTKMTFQTKESQEMEDWISAFHSIRTHHPRKSTVHQIMSPVIPRTPLMPCLQEEEE</sequence>
<gene>
    <name evidence="2" type="ORF">KP79_PYT12608</name>
</gene>
<dbReference type="Proteomes" id="UP000242188">
    <property type="component" value="Unassembled WGS sequence"/>
</dbReference>
<dbReference type="InterPro" id="IPR001849">
    <property type="entry name" value="PH_domain"/>
</dbReference>
<accession>A0A210Q508</accession>
<evidence type="ECO:0000313" key="2">
    <source>
        <dbReference type="EMBL" id="OWF43801.1"/>
    </source>
</evidence>
<dbReference type="InterPro" id="IPR011993">
    <property type="entry name" value="PH-like_dom_sf"/>
</dbReference>
<dbReference type="SMART" id="SM00233">
    <property type="entry name" value="PH"/>
    <property type="match status" value="1"/>
</dbReference>
<feature type="domain" description="PH" evidence="1">
    <location>
        <begin position="32"/>
        <end position="134"/>
    </location>
</feature>
<dbReference type="EMBL" id="NEDP02004995">
    <property type="protein sequence ID" value="OWF43801.1"/>
    <property type="molecule type" value="Genomic_DNA"/>
</dbReference>
<name>A0A210Q508_MIZYE</name>
<protein>
    <recommendedName>
        <fullName evidence="1">PH domain-containing protein</fullName>
    </recommendedName>
</protein>
<organism evidence="2 3">
    <name type="scientific">Mizuhopecten yessoensis</name>
    <name type="common">Japanese scallop</name>
    <name type="synonym">Patinopecten yessoensis</name>
    <dbReference type="NCBI Taxonomy" id="6573"/>
    <lineage>
        <taxon>Eukaryota</taxon>
        <taxon>Metazoa</taxon>
        <taxon>Spiralia</taxon>
        <taxon>Lophotrochozoa</taxon>
        <taxon>Mollusca</taxon>
        <taxon>Bivalvia</taxon>
        <taxon>Autobranchia</taxon>
        <taxon>Pteriomorphia</taxon>
        <taxon>Pectinida</taxon>
        <taxon>Pectinoidea</taxon>
        <taxon>Pectinidae</taxon>
        <taxon>Mizuhopecten</taxon>
    </lineage>
</organism>
<dbReference type="SUPFAM" id="SSF50729">
    <property type="entry name" value="PH domain-like"/>
    <property type="match status" value="1"/>
</dbReference>
<keyword evidence="3" id="KW-1185">Reference proteome</keyword>
<evidence type="ECO:0000313" key="3">
    <source>
        <dbReference type="Proteomes" id="UP000242188"/>
    </source>
</evidence>
<comment type="caution">
    <text evidence="2">The sequence shown here is derived from an EMBL/GenBank/DDBJ whole genome shotgun (WGS) entry which is preliminary data.</text>
</comment>
<dbReference type="CDD" id="cd00821">
    <property type="entry name" value="PH"/>
    <property type="match status" value="1"/>
</dbReference>